<evidence type="ECO:0000313" key="1">
    <source>
        <dbReference type="EMBL" id="MBR8645055.1"/>
    </source>
</evidence>
<organism evidence="1 2">
    <name type="scientific">Peribacillus frigoritolerans</name>
    <dbReference type="NCBI Taxonomy" id="450367"/>
    <lineage>
        <taxon>Bacteria</taxon>
        <taxon>Bacillati</taxon>
        <taxon>Bacillota</taxon>
        <taxon>Bacilli</taxon>
        <taxon>Bacillales</taxon>
        <taxon>Bacillaceae</taxon>
        <taxon>Peribacillus</taxon>
    </lineage>
</organism>
<reference evidence="1" key="1">
    <citation type="submission" date="2021-04" db="EMBL/GenBank/DDBJ databases">
        <title>Whole genome sequencing of Enterococci isolates from hospitalized patients.</title>
        <authorList>
            <person name="Ogoti B.M."/>
            <person name="Onyambu F.G."/>
        </authorList>
    </citation>
    <scope>NUCLEOTIDE SEQUENCE</scope>
    <source>
        <strain evidence="1">242</strain>
    </source>
</reference>
<comment type="caution">
    <text evidence="1">The sequence shown here is derived from an EMBL/GenBank/DDBJ whole genome shotgun (WGS) entry which is preliminary data.</text>
</comment>
<gene>
    <name evidence="1" type="ORF">KEH51_14650</name>
</gene>
<dbReference type="AlphaFoldDB" id="A0A941FP31"/>
<accession>A0A941FP31</accession>
<proteinExistence type="predicted"/>
<name>A0A941FP31_9BACI</name>
<dbReference type="EMBL" id="JAGTPW010000024">
    <property type="protein sequence ID" value="MBR8645055.1"/>
    <property type="molecule type" value="Genomic_DNA"/>
</dbReference>
<evidence type="ECO:0000313" key="2">
    <source>
        <dbReference type="Proteomes" id="UP000680045"/>
    </source>
</evidence>
<sequence>MTKVPANNAVGLKVPENMGKDLKQETVYGHLENGNPVLADDYCLSMALRVLVKKENII</sequence>
<dbReference type="Proteomes" id="UP000680045">
    <property type="component" value="Unassembled WGS sequence"/>
</dbReference>
<protein>
    <submittedName>
        <fullName evidence="1">Uncharacterized protein</fullName>
    </submittedName>
</protein>